<accession>A0A1M5HZK0</accession>
<dbReference type="STRING" id="570519.SAMN04488116_0327"/>
<feature type="transmembrane region" description="Helical" evidence="1">
    <location>
        <begin position="6"/>
        <end position="22"/>
    </location>
</feature>
<dbReference type="OrthoDB" id="1443906at2"/>
<evidence type="ECO:0008006" key="4">
    <source>
        <dbReference type="Google" id="ProtNLM"/>
    </source>
</evidence>
<keyword evidence="1" id="KW-0812">Transmembrane</keyword>
<dbReference type="AlphaFoldDB" id="A0A1M5HZK0"/>
<sequence length="211" mass="23414">MSTKIIIVVVGIFLVFLALLGNRKGNSGEGFLSSKLVLAFGIIGVLMIIFGSYSSDLVNYNTQMEQVSIGNKLKISGTVDAVKVVSPIEKDSVDCRILTMGVYPEGHSKDIWVIIRPTDDRYYPQSDHTNTSYKRDGEWQVVTRFGGDKGEAYDLIIYEADTEASAFFSTTIANWKEADDYPGLQLAEMPTGAKEVERLVIYTKKNCRGVF</sequence>
<protein>
    <recommendedName>
        <fullName evidence="4">DUF2892 domain-containing protein</fullName>
    </recommendedName>
</protein>
<proteinExistence type="predicted"/>
<organism evidence="2 3">
    <name type="scientific">Flagellimonas flava</name>
    <dbReference type="NCBI Taxonomy" id="570519"/>
    <lineage>
        <taxon>Bacteria</taxon>
        <taxon>Pseudomonadati</taxon>
        <taxon>Bacteroidota</taxon>
        <taxon>Flavobacteriia</taxon>
        <taxon>Flavobacteriales</taxon>
        <taxon>Flavobacteriaceae</taxon>
        <taxon>Flagellimonas</taxon>
    </lineage>
</organism>
<evidence type="ECO:0000313" key="2">
    <source>
        <dbReference type="EMBL" id="SHG21464.1"/>
    </source>
</evidence>
<gene>
    <name evidence="2" type="ORF">SAMN04488116_0327</name>
</gene>
<reference evidence="3" key="1">
    <citation type="submission" date="2016-11" db="EMBL/GenBank/DDBJ databases">
        <authorList>
            <person name="Varghese N."/>
            <person name="Submissions S."/>
        </authorList>
    </citation>
    <scope>NUCLEOTIDE SEQUENCE [LARGE SCALE GENOMIC DNA]</scope>
    <source>
        <strain evidence="3">DSM 22638</strain>
    </source>
</reference>
<keyword evidence="3" id="KW-1185">Reference proteome</keyword>
<dbReference type="EMBL" id="FQWL01000001">
    <property type="protein sequence ID" value="SHG21464.1"/>
    <property type="molecule type" value="Genomic_DNA"/>
</dbReference>
<dbReference type="Proteomes" id="UP000184532">
    <property type="component" value="Unassembled WGS sequence"/>
</dbReference>
<evidence type="ECO:0000313" key="3">
    <source>
        <dbReference type="Proteomes" id="UP000184532"/>
    </source>
</evidence>
<evidence type="ECO:0000256" key="1">
    <source>
        <dbReference type="SAM" id="Phobius"/>
    </source>
</evidence>
<name>A0A1M5HZK0_9FLAO</name>
<keyword evidence="1" id="KW-1133">Transmembrane helix</keyword>
<keyword evidence="1" id="KW-0472">Membrane</keyword>
<dbReference type="RefSeq" id="WP_131819029.1">
    <property type="nucleotide sequence ID" value="NZ_FQWL01000001.1"/>
</dbReference>
<feature type="transmembrane region" description="Helical" evidence="1">
    <location>
        <begin position="34"/>
        <end position="53"/>
    </location>
</feature>